<dbReference type="AlphaFoldDB" id="A0AAV3R933"/>
<evidence type="ECO:0000256" key="1">
    <source>
        <dbReference type="ARBA" id="ARBA00022786"/>
    </source>
</evidence>
<name>A0AAV3R933_LITER</name>
<dbReference type="EMBL" id="BAABME010007852">
    <property type="protein sequence ID" value="GAA0171841.1"/>
    <property type="molecule type" value="Genomic_DNA"/>
</dbReference>
<dbReference type="PANTHER" id="PTHR13042">
    <property type="entry name" value="UBIQUITIN-LIKE PROTEIN 5"/>
    <property type="match status" value="1"/>
</dbReference>
<proteinExistence type="predicted"/>
<gene>
    <name evidence="3" type="ORF">LIER_25782</name>
</gene>
<organism evidence="3 4">
    <name type="scientific">Lithospermum erythrorhizon</name>
    <name type="common">Purple gromwell</name>
    <name type="synonym">Lithospermum officinale var. erythrorhizon</name>
    <dbReference type="NCBI Taxonomy" id="34254"/>
    <lineage>
        <taxon>Eukaryota</taxon>
        <taxon>Viridiplantae</taxon>
        <taxon>Streptophyta</taxon>
        <taxon>Embryophyta</taxon>
        <taxon>Tracheophyta</taxon>
        <taxon>Spermatophyta</taxon>
        <taxon>Magnoliopsida</taxon>
        <taxon>eudicotyledons</taxon>
        <taxon>Gunneridae</taxon>
        <taxon>Pentapetalae</taxon>
        <taxon>asterids</taxon>
        <taxon>lamiids</taxon>
        <taxon>Boraginales</taxon>
        <taxon>Boraginaceae</taxon>
        <taxon>Boraginoideae</taxon>
        <taxon>Lithospermeae</taxon>
        <taxon>Lithospermum</taxon>
    </lineage>
</organism>
<feature type="domain" description="Ubiquitin-like" evidence="2">
    <location>
        <begin position="24"/>
        <end position="97"/>
    </location>
</feature>
<dbReference type="PROSITE" id="PS50053">
    <property type="entry name" value="UBIQUITIN_2"/>
    <property type="match status" value="1"/>
</dbReference>
<dbReference type="Gene3D" id="3.10.20.90">
    <property type="entry name" value="Phosphatidylinositol 3-kinase Catalytic Subunit, Chain A, domain 1"/>
    <property type="match status" value="1"/>
</dbReference>
<evidence type="ECO:0000313" key="4">
    <source>
        <dbReference type="Proteomes" id="UP001454036"/>
    </source>
</evidence>
<keyword evidence="4" id="KW-1185">Reference proteome</keyword>
<keyword evidence="1" id="KW-0833">Ubl conjugation pathway</keyword>
<protein>
    <recommendedName>
        <fullName evidence="2">Ubiquitin-like domain-containing protein</fullName>
    </recommendedName>
</protein>
<evidence type="ECO:0000313" key="3">
    <source>
        <dbReference type="EMBL" id="GAA0171841.1"/>
    </source>
</evidence>
<reference evidence="3 4" key="1">
    <citation type="submission" date="2024-01" db="EMBL/GenBank/DDBJ databases">
        <title>The complete chloroplast genome sequence of Lithospermum erythrorhizon: insights into the phylogenetic relationship among Boraginaceae species and the maternal lineages of purple gromwells.</title>
        <authorList>
            <person name="Okada T."/>
            <person name="Watanabe K."/>
        </authorList>
    </citation>
    <scope>NUCLEOTIDE SEQUENCE [LARGE SCALE GENOMIC DNA]</scope>
</reference>
<dbReference type="InterPro" id="IPR000626">
    <property type="entry name" value="Ubiquitin-like_dom"/>
</dbReference>
<dbReference type="SUPFAM" id="SSF54236">
    <property type="entry name" value="Ubiquitin-like"/>
    <property type="match status" value="1"/>
</dbReference>
<evidence type="ECO:0000259" key="2">
    <source>
        <dbReference type="PROSITE" id="PS50053"/>
    </source>
</evidence>
<comment type="caution">
    <text evidence="3">The sequence shown here is derived from an EMBL/GenBank/DDBJ whole genome shotgun (WGS) entry which is preliminary data.</text>
</comment>
<accession>A0AAV3R933</accession>
<dbReference type="InterPro" id="IPR029071">
    <property type="entry name" value="Ubiquitin-like_domsf"/>
</dbReference>
<dbReference type="Proteomes" id="UP001454036">
    <property type="component" value="Unassembled WGS sequence"/>
</dbReference>
<sequence>MVFIFVPRNGSRRIKKAAASKKTMEVVLNDRTVKKKLRVKCHGSDTIGDLKKVIAAKTCTRVDKIRIKKLGAIFMDDRISLKDYMIHDGVELDLFYN</sequence>
<dbReference type="InterPro" id="IPR039732">
    <property type="entry name" value="Hub1/Ubl5"/>
</dbReference>